<comment type="cofactor">
    <cofactor evidence="1">
        <name>pyridoxal 5'-phosphate</name>
        <dbReference type="ChEBI" id="CHEBI:597326"/>
    </cofactor>
</comment>
<dbReference type="NCBIfam" id="NF006058">
    <property type="entry name" value="PRK08206.1"/>
    <property type="match status" value="1"/>
</dbReference>
<evidence type="ECO:0000256" key="1">
    <source>
        <dbReference type="ARBA" id="ARBA00001933"/>
    </source>
</evidence>
<evidence type="ECO:0000313" key="5">
    <source>
        <dbReference type="Proteomes" id="UP001499967"/>
    </source>
</evidence>
<dbReference type="CDD" id="cd00640">
    <property type="entry name" value="Trp-synth-beta_II"/>
    <property type="match status" value="1"/>
</dbReference>
<proteinExistence type="predicted"/>
<evidence type="ECO:0000313" key="4">
    <source>
        <dbReference type="EMBL" id="GAA0895726.1"/>
    </source>
</evidence>
<feature type="domain" description="Tryptophan synthase beta chain-like PALP" evidence="3">
    <location>
        <begin position="30"/>
        <end position="326"/>
    </location>
</feature>
<dbReference type="PANTHER" id="PTHR42937:SF1">
    <property type="entry name" value="DIAMINOPROPIONATE AMMONIA-LYASE"/>
    <property type="match status" value="1"/>
</dbReference>
<accession>A0ABN1N6Y9</accession>
<dbReference type="Proteomes" id="UP001499967">
    <property type="component" value="Unassembled WGS sequence"/>
</dbReference>
<keyword evidence="5" id="KW-1185">Reference proteome</keyword>
<name>A0ABN1N6Y9_9PSEU</name>
<gene>
    <name evidence="4" type="ORF">GCM10009559_52480</name>
</gene>
<evidence type="ECO:0000256" key="2">
    <source>
        <dbReference type="ARBA" id="ARBA00022898"/>
    </source>
</evidence>
<dbReference type="SUPFAM" id="SSF53686">
    <property type="entry name" value="Tryptophan synthase beta subunit-like PLP-dependent enzymes"/>
    <property type="match status" value="1"/>
</dbReference>
<reference evidence="4 5" key="1">
    <citation type="journal article" date="2019" name="Int. J. Syst. Evol. Microbiol.">
        <title>The Global Catalogue of Microorganisms (GCM) 10K type strain sequencing project: providing services to taxonomists for standard genome sequencing and annotation.</title>
        <authorList>
            <consortium name="The Broad Institute Genomics Platform"/>
            <consortium name="The Broad Institute Genome Sequencing Center for Infectious Disease"/>
            <person name="Wu L."/>
            <person name="Ma J."/>
        </authorList>
    </citation>
    <scope>NUCLEOTIDE SEQUENCE [LARGE SCALE GENOMIC DNA]</scope>
    <source>
        <strain evidence="4 5">JCM 11117</strain>
    </source>
</reference>
<dbReference type="EMBL" id="BAAAHP010000163">
    <property type="protein sequence ID" value="GAA0895726.1"/>
    <property type="molecule type" value="Genomic_DNA"/>
</dbReference>
<dbReference type="InterPro" id="IPR001926">
    <property type="entry name" value="TrpB-like_PALP"/>
</dbReference>
<keyword evidence="2" id="KW-0663">Pyridoxal phosphate</keyword>
<dbReference type="InterPro" id="IPR036052">
    <property type="entry name" value="TrpB-like_PALP_sf"/>
</dbReference>
<organism evidence="4 5">
    <name type="scientific">Pseudonocardia zijingensis</name>
    <dbReference type="NCBI Taxonomy" id="153376"/>
    <lineage>
        <taxon>Bacteria</taxon>
        <taxon>Bacillati</taxon>
        <taxon>Actinomycetota</taxon>
        <taxon>Actinomycetes</taxon>
        <taxon>Pseudonocardiales</taxon>
        <taxon>Pseudonocardiaceae</taxon>
        <taxon>Pseudonocardia</taxon>
    </lineage>
</organism>
<dbReference type="RefSeq" id="WP_343944245.1">
    <property type="nucleotide sequence ID" value="NZ_BAAAHP010000163.1"/>
</dbReference>
<evidence type="ECO:0000259" key="3">
    <source>
        <dbReference type="Pfam" id="PF00291"/>
    </source>
</evidence>
<dbReference type="PANTHER" id="PTHR42937">
    <property type="match status" value="1"/>
</dbReference>
<sequence length="367" mass="37891">MTRILHRDRRDRPALTPPRGEAVELHRTIPGYRPSPLVGLPALAERIGAARVDVKVESDRYGLPSFKIMGASWAAVEALRPWLPPAWRPGDGLDALAGKLPSLTLVAATDGNHGRALARVGALLGLGARILVPSALSAQRIADIEAEGAEVVVVDGTYDDAVAASAAGKDGDVLVSDTSWPGYERVPGAVIDGYATILAETAEQLVRPPDLVIVQLGVGAFGAAVLRHFRTGGRDPAVVGVEPTTAACVMASLAAGRLVTVPGPHDSVMAGLNCGTPSLVAWPVLQTLDAVLALDDDAARQGVRVLGEHGIAAGECSGVAVAAAEELLTGPDRARLGLPERPSVLLFATEGITDEAAHAAATGQEQR</sequence>
<protein>
    <submittedName>
        <fullName evidence="4">Diaminopropionate ammonia-lyase</fullName>
    </submittedName>
</protein>
<comment type="caution">
    <text evidence="4">The sequence shown here is derived from an EMBL/GenBank/DDBJ whole genome shotgun (WGS) entry which is preliminary data.</text>
</comment>
<dbReference type="Pfam" id="PF00291">
    <property type="entry name" value="PALP"/>
    <property type="match status" value="1"/>
</dbReference>
<dbReference type="Gene3D" id="3.40.50.1100">
    <property type="match status" value="2"/>
</dbReference>